<dbReference type="SUPFAM" id="SSF48403">
    <property type="entry name" value="Ankyrin repeat"/>
    <property type="match status" value="1"/>
</dbReference>
<dbReference type="Gene3D" id="1.25.40.20">
    <property type="entry name" value="Ankyrin repeat-containing domain"/>
    <property type="match status" value="2"/>
</dbReference>
<proteinExistence type="predicted"/>
<dbReference type="PROSITE" id="PS50297">
    <property type="entry name" value="ANK_REP_REGION"/>
    <property type="match status" value="1"/>
</dbReference>
<dbReference type="Proteomes" id="UP000281028">
    <property type="component" value="Unassembled WGS sequence"/>
</dbReference>
<organism evidence="3 4">
    <name type="scientific">Chitinophaga solisilvae</name>
    <dbReference type="NCBI Taxonomy" id="1233460"/>
    <lineage>
        <taxon>Bacteria</taxon>
        <taxon>Pseudomonadati</taxon>
        <taxon>Bacteroidota</taxon>
        <taxon>Chitinophagia</taxon>
        <taxon>Chitinophagales</taxon>
        <taxon>Chitinophagaceae</taxon>
        <taxon>Chitinophaga</taxon>
    </lineage>
</organism>
<reference evidence="3" key="1">
    <citation type="submission" date="2020-05" db="EMBL/GenBank/DDBJ databases">
        <title>Chitinophaga laudate sp. nov., isolated from a tropical peat swamp.</title>
        <authorList>
            <person name="Goh C.B.S."/>
            <person name="Lee M.S."/>
            <person name="Parimannan S."/>
            <person name="Pasbakhsh P."/>
            <person name="Yule C.M."/>
            <person name="Rajandas H."/>
            <person name="Loke S."/>
            <person name="Croft L."/>
            <person name="Tan J.B.L."/>
        </authorList>
    </citation>
    <scope>NUCLEOTIDE SEQUENCE</scope>
    <source>
        <strain evidence="3">Mgbs1</strain>
    </source>
</reference>
<dbReference type="EMBL" id="RIAR02000001">
    <property type="protein sequence ID" value="NSL85935.1"/>
    <property type="molecule type" value="Genomic_DNA"/>
</dbReference>
<keyword evidence="4" id="KW-1185">Reference proteome</keyword>
<gene>
    <name evidence="3" type="ORF">ECE50_003770</name>
</gene>
<keyword evidence="1" id="KW-0677">Repeat</keyword>
<accession>A0A433WKG2</accession>
<dbReference type="PROSITE" id="PS50088">
    <property type="entry name" value="ANK_REPEAT"/>
    <property type="match status" value="1"/>
</dbReference>
<dbReference type="PANTHER" id="PTHR24189:SF50">
    <property type="entry name" value="ANKYRIN REPEAT AND SOCS BOX PROTEIN 2"/>
    <property type="match status" value="1"/>
</dbReference>
<name>A0A433WKG2_9BACT</name>
<evidence type="ECO:0000313" key="3">
    <source>
        <dbReference type="EMBL" id="NSL85935.1"/>
    </source>
</evidence>
<dbReference type="GO" id="GO:0005737">
    <property type="term" value="C:cytoplasm"/>
    <property type="evidence" value="ECO:0007669"/>
    <property type="project" value="TreeGrafter"/>
</dbReference>
<dbReference type="SMART" id="SM00248">
    <property type="entry name" value="ANK"/>
    <property type="match status" value="5"/>
</dbReference>
<evidence type="ECO:0000256" key="1">
    <source>
        <dbReference type="ARBA" id="ARBA00022737"/>
    </source>
</evidence>
<dbReference type="InterPro" id="IPR050745">
    <property type="entry name" value="Multifunctional_regulatory"/>
</dbReference>
<dbReference type="InterPro" id="IPR036770">
    <property type="entry name" value="Ankyrin_rpt-contain_sf"/>
</dbReference>
<keyword evidence="2" id="KW-0040">ANK repeat</keyword>
<sequence>MNEVNALHNALRSNRLDEARQRMEQGEKLPKDLAPFDKSQIYDVLARTKAYDLIDALIKDRIIETDIYEYEKLDGSIFEVLFRNGAKESVDLAFLESLLGKLDNINDAVQDKTLLGIAFQKSAPLEYIQLLADAGCNIRYKNNYEQNYLYLIAQEYAIKEDTGIAYLQYLLDEGLDPNEGNIVGETALHLSLRNKKNKYTDLLLERGADPNQPGKDGESAFYQAIVHYVCDAALYEKLTTYAPADFNAVNKNGETLLCGALRMRRRGDDHETTLIKALIRDGADVYQTSPWYQQDKAALDWVTEYPADMLQAILDTGVIETDRRDNQGNTLLHKVCGYNVNYDQEAARQLYRKVKLLLEHGADSSITNDADQLPMDLAAQDNLKSKTVELLLKNKA</sequence>
<dbReference type="OrthoDB" id="5657095at2"/>
<comment type="caution">
    <text evidence="3">The sequence shown here is derived from an EMBL/GenBank/DDBJ whole genome shotgun (WGS) entry which is preliminary data.</text>
</comment>
<dbReference type="InterPro" id="IPR002110">
    <property type="entry name" value="Ankyrin_rpt"/>
</dbReference>
<dbReference type="Pfam" id="PF12796">
    <property type="entry name" value="Ank_2"/>
    <property type="match status" value="1"/>
</dbReference>
<dbReference type="GO" id="GO:2000812">
    <property type="term" value="P:regulation of barbed-end actin filament capping"/>
    <property type="evidence" value="ECO:0007669"/>
    <property type="project" value="TreeGrafter"/>
</dbReference>
<dbReference type="PANTHER" id="PTHR24189">
    <property type="entry name" value="MYOTROPHIN"/>
    <property type="match status" value="1"/>
</dbReference>
<dbReference type="AlphaFoldDB" id="A0A433WKG2"/>
<evidence type="ECO:0000313" key="4">
    <source>
        <dbReference type="Proteomes" id="UP000281028"/>
    </source>
</evidence>
<protein>
    <submittedName>
        <fullName evidence="3">Uncharacterized protein</fullName>
    </submittedName>
</protein>
<evidence type="ECO:0000256" key="2">
    <source>
        <dbReference type="ARBA" id="ARBA00023043"/>
    </source>
</evidence>